<dbReference type="GO" id="GO:0003676">
    <property type="term" value="F:nucleic acid binding"/>
    <property type="evidence" value="ECO:0007669"/>
    <property type="project" value="InterPro"/>
</dbReference>
<organism evidence="3 4">
    <name type="scientific">Heracleum sosnowskyi</name>
    <dbReference type="NCBI Taxonomy" id="360622"/>
    <lineage>
        <taxon>Eukaryota</taxon>
        <taxon>Viridiplantae</taxon>
        <taxon>Streptophyta</taxon>
        <taxon>Embryophyta</taxon>
        <taxon>Tracheophyta</taxon>
        <taxon>Spermatophyta</taxon>
        <taxon>Magnoliopsida</taxon>
        <taxon>eudicotyledons</taxon>
        <taxon>Gunneridae</taxon>
        <taxon>Pentapetalae</taxon>
        <taxon>asterids</taxon>
        <taxon>campanulids</taxon>
        <taxon>Apiales</taxon>
        <taxon>Apiaceae</taxon>
        <taxon>Apioideae</taxon>
        <taxon>apioid superclade</taxon>
        <taxon>Tordylieae</taxon>
        <taxon>Tordyliinae</taxon>
        <taxon>Heracleum</taxon>
    </lineage>
</organism>
<feature type="domain" description="RNase H type-1" evidence="1">
    <location>
        <begin position="172"/>
        <end position="284"/>
    </location>
</feature>
<dbReference type="InterPro" id="IPR036397">
    <property type="entry name" value="RNaseH_sf"/>
</dbReference>
<dbReference type="Pfam" id="PF13456">
    <property type="entry name" value="RVT_3"/>
    <property type="match status" value="1"/>
</dbReference>
<feature type="domain" description="Reverse transcriptase zinc-binding" evidence="2">
    <location>
        <begin position="44"/>
        <end position="130"/>
    </location>
</feature>
<sequence length="315" mass="35783">MEWKVHTIEEYFNELDTRRILSIPISSQNRCDEITWAYSKDGTYSVKTAYMLGKSCNLNTAHQAWSVIWGMEISPKARHFCWRLCTSTLPVRQLLNRRHLIEDASCPCCNSHVESIEHAIFECPEIIELWKKCGVLMMANWDETGIMCDRVASWKKLDAKTKQKGLVKLNADASLSEDGWVGLGIVARNNEGGVIFAATRRVRAHWTPEVAEAKALVLAANLGKRYKLKDVILESDCLLIINRLSKGAIFLADLDSVLGDIFALCRCFNSVSWSHVRRVARHLAKLFPFGIEQVWENHCPDEISPYVLMDILSLS</sequence>
<dbReference type="PANTHER" id="PTHR47723:SF21">
    <property type="entry name" value="POLYNUCLEOTIDYL TRANSFERASE, RIBONUCLEASE H-LIKE SUPERFAMILY PROTEIN"/>
    <property type="match status" value="1"/>
</dbReference>
<dbReference type="InterPro" id="IPR012337">
    <property type="entry name" value="RNaseH-like_sf"/>
</dbReference>
<accession>A0AAD8MI14</accession>
<evidence type="ECO:0008006" key="5">
    <source>
        <dbReference type="Google" id="ProtNLM"/>
    </source>
</evidence>
<name>A0AAD8MI14_9APIA</name>
<dbReference type="InterPro" id="IPR044730">
    <property type="entry name" value="RNase_H-like_dom_plant"/>
</dbReference>
<dbReference type="InterPro" id="IPR026960">
    <property type="entry name" value="RVT-Znf"/>
</dbReference>
<dbReference type="PANTHER" id="PTHR47723">
    <property type="entry name" value="OS05G0353850 PROTEIN"/>
    <property type="match status" value="1"/>
</dbReference>
<comment type="caution">
    <text evidence="3">The sequence shown here is derived from an EMBL/GenBank/DDBJ whole genome shotgun (WGS) entry which is preliminary data.</text>
</comment>
<dbReference type="Pfam" id="PF13966">
    <property type="entry name" value="zf-RVT"/>
    <property type="match status" value="1"/>
</dbReference>
<dbReference type="Gene3D" id="3.30.420.10">
    <property type="entry name" value="Ribonuclease H-like superfamily/Ribonuclease H"/>
    <property type="match status" value="1"/>
</dbReference>
<dbReference type="InterPro" id="IPR053151">
    <property type="entry name" value="RNase_H-like"/>
</dbReference>
<dbReference type="CDD" id="cd06222">
    <property type="entry name" value="RNase_H_like"/>
    <property type="match status" value="1"/>
</dbReference>
<gene>
    <name evidence="3" type="ORF">POM88_030384</name>
</gene>
<dbReference type="InterPro" id="IPR002156">
    <property type="entry name" value="RNaseH_domain"/>
</dbReference>
<proteinExistence type="predicted"/>
<evidence type="ECO:0000259" key="1">
    <source>
        <dbReference type="Pfam" id="PF13456"/>
    </source>
</evidence>
<evidence type="ECO:0000313" key="3">
    <source>
        <dbReference type="EMBL" id="KAK1374191.1"/>
    </source>
</evidence>
<dbReference type="SUPFAM" id="SSF53098">
    <property type="entry name" value="Ribonuclease H-like"/>
    <property type="match status" value="1"/>
</dbReference>
<dbReference type="EMBL" id="JAUIZM010000007">
    <property type="protein sequence ID" value="KAK1374191.1"/>
    <property type="molecule type" value="Genomic_DNA"/>
</dbReference>
<reference evidence="3" key="1">
    <citation type="submission" date="2023-02" db="EMBL/GenBank/DDBJ databases">
        <title>Genome of toxic invasive species Heracleum sosnowskyi carries increased number of genes despite the absence of recent whole-genome duplications.</title>
        <authorList>
            <person name="Schelkunov M."/>
            <person name="Shtratnikova V."/>
            <person name="Makarenko M."/>
            <person name="Klepikova A."/>
            <person name="Omelchenko D."/>
            <person name="Novikova G."/>
            <person name="Obukhova E."/>
            <person name="Bogdanov V."/>
            <person name="Penin A."/>
            <person name="Logacheva M."/>
        </authorList>
    </citation>
    <scope>NUCLEOTIDE SEQUENCE</scope>
    <source>
        <strain evidence="3">Hsosn_3</strain>
        <tissue evidence="3">Leaf</tissue>
    </source>
</reference>
<dbReference type="AlphaFoldDB" id="A0AAD8MI14"/>
<protein>
    <recommendedName>
        <fullName evidence="5">Reverse transcriptase</fullName>
    </recommendedName>
</protein>
<keyword evidence="4" id="KW-1185">Reference proteome</keyword>
<reference evidence="3" key="2">
    <citation type="submission" date="2023-05" db="EMBL/GenBank/DDBJ databases">
        <authorList>
            <person name="Schelkunov M.I."/>
        </authorList>
    </citation>
    <scope>NUCLEOTIDE SEQUENCE</scope>
    <source>
        <strain evidence="3">Hsosn_3</strain>
        <tissue evidence="3">Leaf</tissue>
    </source>
</reference>
<evidence type="ECO:0000259" key="2">
    <source>
        <dbReference type="Pfam" id="PF13966"/>
    </source>
</evidence>
<evidence type="ECO:0000313" key="4">
    <source>
        <dbReference type="Proteomes" id="UP001237642"/>
    </source>
</evidence>
<dbReference type="GO" id="GO:0004523">
    <property type="term" value="F:RNA-DNA hybrid ribonuclease activity"/>
    <property type="evidence" value="ECO:0007669"/>
    <property type="project" value="InterPro"/>
</dbReference>
<dbReference type="Proteomes" id="UP001237642">
    <property type="component" value="Unassembled WGS sequence"/>
</dbReference>